<dbReference type="AlphaFoldDB" id="A0A2M8EP50"/>
<feature type="transmembrane region" description="Helical" evidence="1">
    <location>
        <begin position="43"/>
        <end position="61"/>
    </location>
</feature>
<protein>
    <submittedName>
        <fullName evidence="2">Uncharacterized protein</fullName>
    </submittedName>
</protein>
<dbReference type="Proteomes" id="UP000230251">
    <property type="component" value="Unassembled WGS sequence"/>
</dbReference>
<keyword evidence="1" id="KW-0812">Transmembrane</keyword>
<evidence type="ECO:0000256" key="1">
    <source>
        <dbReference type="SAM" id="Phobius"/>
    </source>
</evidence>
<dbReference type="EMBL" id="PFSI01000036">
    <property type="protein sequence ID" value="PJC24524.1"/>
    <property type="molecule type" value="Genomic_DNA"/>
</dbReference>
<organism evidence="2 3">
    <name type="scientific">Candidatus Uhrbacteria bacterium CG_4_9_14_0_2_um_filter_41_50</name>
    <dbReference type="NCBI Taxonomy" id="1975031"/>
    <lineage>
        <taxon>Bacteria</taxon>
        <taxon>Candidatus Uhriibacteriota</taxon>
    </lineage>
</organism>
<comment type="caution">
    <text evidence="2">The sequence shown here is derived from an EMBL/GenBank/DDBJ whole genome shotgun (WGS) entry which is preliminary data.</text>
</comment>
<keyword evidence="1" id="KW-1133">Transmembrane helix</keyword>
<evidence type="ECO:0000313" key="3">
    <source>
        <dbReference type="Proteomes" id="UP000230251"/>
    </source>
</evidence>
<name>A0A2M8EP50_9BACT</name>
<accession>A0A2M8EP50</accession>
<reference evidence="3" key="1">
    <citation type="submission" date="2017-09" db="EMBL/GenBank/DDBJ databases">
        <title>Depth-based differentiation of microbial function through sediment-hosted aquifers and enrichment of novel symbionts in the deep terrestrial subsurface.</title>
        <authorList>
            <person name="Probst A.J."/>
            <person name="Ladd B."/>
            <person name="Jarett J.K."/>
            <person name="Geller-Mcgrath D.E."/>
            <person name="Sieber C.M.K."/>
            <person name="Emerson J.B."/>
            <person name="Anantharaman K."/>
            <person name="Thomas B.C."/>
            <person name="Malmstrom R."/>
            <person name="Stieglmeier M."/>
            <person name="Klingl A."/>
            <person name="Woyke T."/>
            <person name="Ryan C.M."/>
            <person name="Banfield J.F."/>
        </authorList>
    </citation>
    <scope>NUCLEOTIDE SEQUENCE [LARGE SCALE GENOMIC DNA]</scope>
</reference>
<sequence>MDFWGFTIQIIGELLIAFTVLRVHRQLLHEKKIDRRVTHDIQLEQIVGMAGIACIVIGYLMQL</sequence>
<feature type="transmembrane region" description="Helical" evidence="1">
    <location>
        <begin position="6"/>
        <end position="23"/>
    </location>
</feature>
<gene>
    <name evidence="2" type="ORF">CO057_02560</name>
</gene>
<proteinExistence type="predicted"/>
<evidence type="ECO:0000313" key="2">
    <source>
        <dbReference type="EMBL" id="PJC24524.1"/>
    </source>
</evidence>
<keyword evidence="1" id="KW-0472">Membrane</keyword>